<feature type="transmembrane region" description="Helical" evidence="1">
    <location>
        <begin position="71"/>
        <end position="94"/>
    </location>
</feature>
<organism evidence="2 3">
    <name type="scientific">Aphis glycines</name>
    <name type="common">Soybean aphid</name>
    <dbReference type="NCBI Taxonomy" id="307491"/>
    <lineage>
        <taxon>Eukaryota</taxon>
        <taxon>Metazoa</taxon>
        <taxon>Ecdysozoa</taxon>
        <taxon>Arthropoda</taxon>
        <taxon>Hexapoda</taxon>
        <taxon>Insecta</taxon>
        <taxon>Pterygota</taxon>
        <taxon>Neoptera</taxon>
        <taxon>Paraneoptera</taxon>
        <taxon>Hemiptera</taxon>
        <taxon>Sternorrhyncha</taxon>
        <taxon>Aphidomorpha</taxon>
        <taxon>Aphidoidea</taxon>
        <taxon>Aphididae</taxon>
        <taxon>Aphidini</taxon>
        <taxon>Aphis</taxon>
        <taxon>Aphis</taxon>
    </lineage>
</organism>
<gene>
    <name evidence="2" type="ORF">AGLY_017000</name>
</gene>
<accession>A0A6G0SWQ0</accession>
<comment type="caution">
    <text evidence="2">The sequence shown here is derived from an EMBL/GenBank/DDBJ whole genome shotgun (WGS) entry which is preliminary data.</text>
</comment>
<keyword evidence="1" id="KW-1133">Transmembrane helix</keyword>
<reference evidence="2 3" key="1">
    <citation type="submission" date="2019-08" db="EMBL/GenBank/DDBJ databases">
        <title>The genome of the soybean aphid Biotype 1, its phylome, world population structure and adaptation to the North American continent.</title>
        <authorList>
            <person name="Giordano R."/>
            <person name="Donthu R.K."/>
            <person name="Hernandez A.G."/>
            <person name="Wright C.L."/>
            <person name="Zimin A.V."/>
        </authorList>
    </citation>
    <scope>NUCLEOTIDE SEQUENCE [LARGE SCALE GENOMIC DNA]</scope>
    <source>
        <tissue evidence="2">Whole aphids</tissue>
    </source>
</reference>
<dbReference type="OrthoDB" id="8191949at2759"/>
<dbReference type="InterPro" id="IPR043502">
    <property type="entry name" value="DNA/RNA_pol_sf"/>
</dbReference>
<name>A0A6G0SWQ0_APHGL</name>
<keyword evidence="3" id="KW-1185">Reference proteome</keyword>
<keyword evidence="1" id="KW-0812">Transmembrane</keyword>
<proteinExistence type="predicted"/>
<dbReference type="Proteomes" id="UP000475862">
    <property type="component" value="Unassembled WGS sequence"/>
</dbReference>
<keyword evidence="1" id="KW-0472">Membrane</keyword>
<dbReference type="PANTHER" id="PTHR31511:SF12">
    <property type="entry name" value="RHO TERMINATION FACTOR N-TERMINAL DOMAIN-CONTAINING PROTEIN"/>
    <property type="match status" value="1"/>
</dbReference>
<dbReference type="GO" id="GO:0071897">
    <property type="term" value="P:DNA biosynthetic process"/>
    <property type="evidence" value="ECO:0007669"/>
    <property type="project" value="UniProtKB-ARBA"/>
</dbReference>
<sequence>MASYIELCTRMRREAKNRFDKDFWKLLFNSVFDKQANKLMMKNTFKNSTIYSENLMAIHQHKETIKFDKSIYVGSAILDVSKTLCIIFIIILLYSDTDSLIYNIRTFNFFNDIRHNLIPYFDTSNYPKDHYCFSENHKNQPGYLECEIFLFFKVADDMFPKLHKLHINYSEKLGRSVFLCCNSHPCAELLSNLVATIVTIHASQCSTGWLRALRAGTYVVT</sequence>
<evidence type="ECO:0000313" key="2">
    <source>
        <dbReference type="EMBL" id="KAE9522578.1"/>
    </source>
</evidence>
<dbReference type="AlphaFoldDB" id="A0A6G0SWQ0"/>
<protein>
    <submittedName>
        <fullName evidence="2">Uncharacterized protein</fullName>
    </submittedName>
</protein>
<dbReference type="SUPFAM" id="SSF56672">
    <property type="entry name" value="DNA/RNA polymerases"/>
    <property type="match status" value="1"/>
</dbReference>
<evidence type="ECO:0000313" key="3">
    <source>
        <dbReference type="Proteomes" id="UP000475862"/>
    </source>
</evidence>
<dbReference type="PANTHER" id="PTHR31511">
    <property type="entry name" value="PROTEIN CBG23764"/>
    <property type="match status" value="1"/>
</dbReference>
<evidence type="ECO:0000256" key="1">
    <source>
        <dbReference type="SAM" id="Phobius"/>
    </source>
</evidence>
<dbReference type="EMBL" id="VYZN01000949">
    <property type="protein sequence ID" value="KAE9522578.1"/>
    <property type="molecule type" value="Genomic_DNA"/>
</dbReference>